<evidence type="ECO:0000313" key="2">
    <source>
        <dbReference type="Proteomes" id="UP001230629"/>
    </source>
</evidence>
<evidence type="ECO:0000313" key="1">
    <source>
        <dbReference type="EMBL" id="MDK6900404.1"/>
    </source>
</evidence>
<proteinExistence type="predicted"/>
<dbReference type="AlphaFoldDB" id="A0AAW6XXW0"/>
<reference evidence="1" key="1">
    <citation type="submission" date="2023-05" db="EMBL/GenBank/DDBJ databases">
        <title>Cataloging the Phylogenetic Diversity of Human Bladder Bacteria.</title>
        <authorList>
            <person name="Du J."/>
        </authorList>
    </citation>
    <scope>NUCLEOTIDE SEQUENCE</scope>
    <source>
        <strain evidence="1">UMB8703</strain>
    </source>
</reference>
<name>A0AAW6XXW0_STRAG</name>
<dbReference type="Proteomes" id="UP001230629">
    <property type="component" value="Unassembled WGS sequence"/>
</dbReference>
<protein>
    <submittedName>
        <fullName evidence="1">Uncharacterized protein</fullName>
    </submittedName>
</protein>
<dbReference type="EMBL" id="JASOIH010000052">
    <property type="protein sequence ID" value="MDK6900404.1"/>
    <property type="molecule type" value="Genomic_DNA"/>
</dbReference>
<feature type="non-terminal residue" evidence="1">
    <location>
        <position position="152"/>
    </location>
</feature>
<comment type="caution">
    <text evidence="1">The sequence shown here is derived from an EMBL/GenBank/DDBJ whole genome shotgun (WGS) entry which is preliminary data.</text>
</comment>
<gene>
    <name evidence="1" type="ORF">QP229_10640</name>
</gene>
<accession>A0AAW6XXW0</accession>
<organism evidence="1 2">
    <name type="scientific">Streptococcus agalactiae</name>
    <dbReference type="NCBI Taxonomy" id="1311"/>
    <lineage>
        <taxon>Bacteria</taxon>
        <taxon>Bacillati</taxon>
        <taxon>Bacillota</taxon>
        <taxon>Bacilli</taxon>
        <taxon>Lactobacillales</taxon>
        <taxon>Streptococcaceae</taxon>
        <taxon>Streptococcus</taxon>
    </lineage>
</organism>
<sequence length="152" mass="15618">MKLTPAVLETITALESLGVVSAGAKAKAGGLISAVSKIGAVVAVAGAALTALKAAQQWLEDPPSKGIKQYTNAILEIKKASDVPKLLKDTGENFLGIKIGAAAGAKSVKQYSKMVSEASRLTGSWSETYERLVAKAPGVSLDPALKVADELK</sequence>